<keyword evidence="1" id="KW-1133">Transmembrane helix</keyword>
<reference evidence="2" key="1">
    <citation type="journal article" date="2008" name="Science">
        <title>Massive horizontal gene transfer in bdelloid rotifers.</title>
        <authorList>
            <person name="Gladyshev E.A."/>
            <person name="Meselson M.S."/>
            <person name="Arkhipova I.R."/>
        </authorList>
    </citation>
    <scope>NUCLEOTIDE SEQUENCE</scope>
</reference>
<sequence>MITIFSRLKRMLIPLIMTMNWNILQIFFDNKSIQHVFFFKNISQRSKKQIKHHKNLFLKGAFQNLCRAAMPLFSFYIIFFVALLQPHHKNITVLDITQSVFEQLFIKHSQTLSCPCVKTTIPLETFITTTITLQPICTSIFVTNEWIRAFYVNNVTKYNDLSFIKIAYAQVTMVRMWVTGTPVQISFLSIKIQIIINYSLSLSSYSIHMMNFLVIDNIINGPISCFIRFTDVHIILLHITSRYTEFKLLANLCTFCNDTNNQNRITLHNQELVSIELFSEKQLKNDIRSFVEHFKNSTAMRIISYVDYLRTITHANLFISMLQTNTLIDAKRNEKSLQEKYLFNALWSSIYMGSSGSLNDDSHLCSVNNKYSLFELYITETNWVDVSIHYVYYTIYVKRSIY</sequence>
<keyword evidence="1" id="KW-0472">Membrane</keyword>
<proteinExistence type="predicted"/>
<evidence type="ECO:0000313" key="2">
    <source>
        <dbReference type="EMBL" id="ACD54675.1"/>
    </source>
</evidence>
<evidence type="ECO:0000256" key="1">
    <source>
        <dbReference type="SAM" id="Phobius"/>
    </source>
</evidence>
<accession>B3G4C7</accession>
<dbReference type="EMBL" id="EU643477">
    <property type="protein sequence ID" value="ACD54675.1"/>
    <property type="molecule type" value="Genomic_DNA"/>
</dbReference>
<keyword evidence="1" id="KW-0812">Transmembrane</keyword>
<feature type="transmembrane region" description="Helical" evidence="1">
    <location>
        <begin position="61"/>
        <end position="84"/>
    </location>
</feature>
<protein>
    <submittedName>
        <fullName evidence="2">Uncharacterized protein</fullName>
    </submittedName>
</protein>
<organism evidence="2">
    <name type="scientific">Adineta vaga</name>
    <name type="common">Rotifer</name>
    <name type="synonym">Callidina vaga</name>
    <dbReference type="NCBI Taxonomy" id="104782"/>
    <lineage>
        <taxon>Eukaryota</taxon>
        <taxon>Metazoa</taxon>
        <taxon>Spiralia</taxon>
        <taxon>Gnathifera</taxon>
        <taxon>Rotifera</taxon>
        <taxon>Eurotatoria</taxon>
        <taxon>Bdelloidea</taxon>
        <taxon>Adinetida</taxon>
        <taxon>Adinetidae</taxon>
        <taxon>Adineta</taxon>
    </lineage>
</organism>
<name>B3G4C7_ADIVA</name>
<dbReference type="AlphaFoldDB" id="B3G4C7"/>